<evidence type="ECO:0000259" key="2">
    <source>
        <dbReference type="Pfam" id="PF25372"/>
    </source>
</evidence>
<reference evidence="3 4" key="1">
    <citation type="journal article" date="2020" name="Nat. Food">
        <title>A phased Vanilla planifolia genome enables genetic improvement of flavour and production.</title>
        <authorList>
            <person name="Hasing T."/>
            <person name="Tang H."/>
            <person name="Brym M."/>
            <person name="Khazi F."/>
            <person name="Huang T."/>
            <person name="Chambers A.H."/>
        </authorList>
    </citation>
    <scope>NUCLEOTIDE SEQUENCE [LARGE SCALE GENOMIC DNA]</scope>
    <source>
        <tissue evidence="3">Leaf</tissue>
    </source>
</reference>
<dbReference type="GO" id="GO:0019005">
    <property type="term" value="C:SCF ubiquitin ligase complex"/>
    <property type="evidence" value="ECO:0007669"/>
    <property type="project" value="TreeGrafter"/>
</dbReference>
<gene>
    <name evidence="3" type="ORF">HPP92_024093</name>
</gene>
<dbReference type="PANTHER" id="PTHR13318:SF26">
    <property type="entry name" value="F-BOX_LRR-REPEAT PROTEIN 12"/>
    <property type="match status" value="1"/>
</dbReference>
<dbReference type="InterPro" id="IPR032675">
    <property type="entry name" value="LRR_dom_sf"/>
</dbReference>
<name>A0A835PLR7_VANPL</name>
<feature type="domain" description="COI1 F-box" evidence="1">
    <location>
        <begin position="10"/>
        <end position="49"/>
    </location>
</feature>
<evidence type="ECO:0000313" key="4">
    <source>
        <dbReference type="Proteomes" id="UP000639772"/>
    </source>
</evidence>
<evidence type="ECO:0000259" key="1">
    <source>
        <dbReference type="Pfam" id="PF18511"/>
    </source>
</evidence>
<organism evidence="3 4">
    <name type="scientific">Vanilla planifolia</name>
    <name type="common">Vanilla</name>
    <dbReference type="NCBI Taxonomy" id="51239"/>
    <lineage>
        <taxon>Eukaryota</taxon>
        <taxon>Viridiplantae</taxon>
        <taxon>Streptophyta</taxon>
        <taxon>Embryophyta</taxon>
        <taxon>Tracheophyta</taxon>
        <taxon>Spermatophyta</taxon>
        <taxon>Magnoliopsida</taxon>
        <taxon>Liliopsida</taxon>
        <taxon>Asparagales</taxon>
        <taxon>Orchidaceae</taxon>
        <taxon>Vanilloideae</taxon>
        <taxon>Vanilleae</taxon>
        <taxon>Vanilla</taxon>
    </lineage>
</organism>
<dbReference type="Gene3D" id="1.20.1280.50">
    <property type="match status" value="1"/>
</dbReference>
<dbReference type="PANTHER" id="PTHR13318">
    <property type="entry name" value="PARTNER OF PAIRED, ISOFORM B-RELATED"/>
    <property type="match status" value="1"/>
</dbReference>
<dbReference type="Proteomes" id="UP000639772">
    <property type="component" value="Chromosome 13"/>
</dbReference>
<accession>A0A835PLR7</accession>
<dbReference type="SMART" id="SM00367">
    <property type="entry name" value="LRR_CC"/>
    <property type="match status" value="7"/>
</dbReference>
<dbReference type="OrthoDB" id="550575at2759"/>
<dbReference type="Pfam" id="PF25372">
    <property type="entry name" value="DUF7885"/>
    <property type="match status" value="1"/>
</dbReference>
<dbReference type="Gene3D" id="3.80.10.10">
    <property type="entry name" value="Ribonuclease Inhibitor"/>
    <property type="match status" value="2"/>
</dbReference>
<sequence length="382" mass="42486">MDLNMSSPHTNLPDDCLVNIFQKLRSSDDRNTFGLTCRRWFHIRNISRRSLVLHFSYDTITYQTCLIHLPTLLNRFPFLSSVTIAGCTELSDSAFAELKNLGANLLSLSLHCCSNITDDGLALVVMQCSHLQSLTLYRCTITDTGLATVADSCKSLGSLNISYCVNITDHGIAAVSSGCLLLNVLVMSFCRGISGTGLRGCSKSIEYLEAECCMFTTEGLSASVRAGGLKYLNLSSPRCSAKFDGTAIGLAVRLQFLNLRLCRFLSNDSVAVIARSCPLLEEWSLAVCHEVDAEGWETIGLNCFSLKILHVNRCRNLCDRGLHSLRDGCPRLQVLHIHDCRVSYLGLELFRLRRQDVQLRSEELAEIGPRISNFFIEDYTHH</sequence>
<dbReference type="CDD" id="cd22159">
    <property type="entry name" value="F-box_AtTIR1-like"/>
    <property type="match status" value="1"/>
</dbReference>
<dbReference type="SUPFAM" id="SSF52047">
    <property type="entry name" value="RNI-like"/>
    <property type="match status" value="1"/>
</dbReference>
<dbReference type="AlphaFoldDB" id="A0A835PLR7"/>
<dbReference type="EMBL" id="JADCNM010000013">
    <property type="protein sequence ID" value="KAG0456305.1"/>
    <property type="molecule type" value="Genomic_DNA"/>
</dbReference>
<dbReference type="Pfam" id="PF18511">
    <property type="entry name" value="F-box_5"/>
    <property type="match status" value="1"/>
</dbReference>
<dbReference type="GO" id="GO:0031146">
    <property type="term" value="P:SCF-dependent proteasomal ubiquitin-dependent protein catabolic process"/>
    <property type="evidence" value="ECO:0007669"/>
    <property type="project" value="TreeGrafter"/>
</dbReference>
<dbReference type="InterPro" id="IPR006553">
    <property type="entry name" value="Leu-rich_rpt_Cys-con_subtyp"/>
</dbReference>
<evidence type="ECO:0008006" key="5">
    <source>
        <dbReference type="Google" id="ProtNLM"/>
    </source>
</evidence>
<comment type="caution">
    <text evidence="3">The sequence shown here is derived from an EMBL/GenBank/DDBJ whole genome shotgun (WGS) entry which is preliminary data.</text>
</comment>
<dbReference type="InterPro" id="IPR041567">
    <property type="entry name" value="COI1_F-box"/>
</dbReference>
<evidence type="ECO:0000313" key="3">
    <source>
        <dbReference type="EMBL" id="KAG0456305.1"/>
    </source>
</evidence>
<proteinExistence type="predicted"/>
<feature type="domain" description="F-box/LRR-repeat protein 15-like leucin rich repeat" evidence="2">
    <location>
        <begin position="82"/>
        <end position="198"/>
    </location>
</feature>
<protein>
    <recommendedName>
        <fullName evidence="5">F-box/LRR-repeat protein 12</fullName>
    </recommendedName>
</protein>
<dbReference type="InterPro" id="IPR057207">
    <property type="entry name" value="FBXL15_LRR"/>
</dbReference>